<feature type="signal peptide" evidence="2">
    <location>
        <begin position="1"/>
        <end position="19"/>
    </location>
</feature>
<dbReference type="InterPro" id="IPR021109">
    <property type="entry name" value="Peptidase_aspartic_dom_sf"/>
</dbReference>
<dbReference type="Proteomes" id="UP000799423">
    <property type="component" value="Unassembled WGS sequence"/>
</dbReference>
<dbReference type="OrthoDB" id="2747330at2759"/>
<keyword evidence="2" id="KW-0732">Signal</keyword>
<comment type="similarity">
    <text evidence="1">Belongs to the peptidase A1 family.</text>
</comment>
<organism evidence="4 5">
    <name type="scientific">Plenodomus tracheiphilus IPT5</name>
    <dbReference type="NCBI Taxonomy" id="1408161"/>
    <lineage>
        <taxon>Eukaryota</taxon>
        <taxon>Fungi</taxon>
        <taxon>Dikarya</taxon>
        <taxon>Ascomycota</taxon>
        <taxon>Pezizomycotina</taxon>
        <taxon>Dothideomycetes</taxon>
        <taxon>Pleosporomycetidae</taxon>
        <taxon>Pleosporales</taxon>
        <taxon>Pleosporineae</taxon>
        <taxon>Leptosphaeriaceae</taxon>
        <taxon>Plenodomus</taxon>
    </lineage>
</organism>
<evidence type="ECO:0000259" key="3">
    <source>
        <dbReference type="PROSITE" id="PS51767"/>
    </source>
</evidence>
<dbReference type="SUPFAM" id="SSF50630">
    <property type="entry name" value="Acid proteases"/>
    <property type="match status" value="1"/>
</dbReference>
<keyword evidence="4" id="KW-0378">Hydrolase</keyword>
<dbReference type="AlphaFoldDB" id="A0A6A7BGH8"/>
<reference evidence="4" key="1">
    <citation type="submission" date="2020-01" db="EMBL/GenBank/DDBJ databases">
        <authorList>
            <consortium name="DOE Joint Genome Institute"/>
            <person name="Haridas S."/>
            <person name="Albert R."/>
            <person name="Binder M."/>
            <person name="Bloem J."/>
            <person name="Labutti K."/>
            <person name="Salamov A."/>
            <person name="Andreopoulos B."/>
            <person name="Baker S.E."/>
            <person name="Barry K."/>
            <person name="Bills G."/>
            <person name="Bluhm B.H."/>
            <person name="Cannon C."/>
            <person name="Castanera R."/>
            <person name="Culley D.E."/>
            <person name="Daum C."/>
            <person name="Ezra D."/>
            <person name="Gonzalez J.B."/>
            <person name="Henrissat B."/>
            <person name="Kuo A."/>
            <person name="Liang C."/>
            <person name="Lipzen A."/>
            <person name="Lutzoni F."/>
            <person name="Magnuson J."/>
            <person name="Mondo S."/>
            <person name="Nolan M."/>
            <person name="Ohm R."/>
            <person name="Pangilinan J."/>
            <person name="Park H.-J."/>
            <person name="Ramirez L."/>
            <person name="Alfaro M."/>
            <person name="Sun H."/>
            <person name="Tritt A."/>
            <person name="Yoshinaga Y."/>
            <person name="Zwiers L.-H."/>
            <person name="Turgeon B.G."/>
            <person name="Goodwin S.B."/>
            <person name="Spatafora J.W."/>
            <person name="Crous P.W."/>
            <person name="Grigoriev I.V."/>
        </authorList>
    </citation>
    <scope>NUCLEOTIDE SEQUENCE</scope>
    <source>
        <strain evidence="4">IPT5</strain>
    </source>
</reference>
<feature type="domain" description="Peptidase A1" evidence="3">
    <location>
        <begin position="96"/>
        <end position="407"/>
    </location>
</feature>
<feature type="chain" id="PRO_5025372368" evidence="2">
    <location>
        <begin position="20"/>
        <end position="415"/>
    </location>
</feature>
<keyword evidence="4" id="KW-0645">Protease</keyword>
<dbReference type="Gene3D" id="2.40.70.10">
    <property type="entry name" value="Acid Proteases"/>
    <property type="match status" value="2"/>
</dbReference>
<dbReference type="GO" id="GO:0006508">
    <property type="term" value="P:proteolysis"/>
    <property type="evidence" value="ECO:0007669"/>
    <property type="project" value="UniProtKB-KW"/>
</dbReference>
<dbReference type="InterPro" id="IPR001461">
    <property type="entry name" value="Aspartic_peptidase_A1"/>
</dbReference>
<dbReference type="EMBL" id="MU006294">
    <property type="protein sequence ID" value="KAF2853807.1"/>
    <property type="molecule type" value="Genomic_DNA"/>
</dbReference>
<evidence type="ECO:0000256" key="1">
    <source>
        <dbReference type="ARBA" id="ARBA00007447"/>
    </source>
</evidence>
<dbReference type="PANTHER" id="PTHR47966">
    <property type="entry name" value="BETA-SITE APP-CLEAVING ENZYME, ISOFORM A-RELATED"/>
    <property type="match status" value="1"/>
</dbReference>
<dbReference type="GO" id="GO:0004190">
    <property type="term" value="F:aspartic-type endopeptidase activity"/>
    <property type="evidence" value="ECO:0007669"/>
    <property type="project" value="InterPro"/>
</dbReference>
<protein>
    <submittedName>
        <fullName evidence="4">Acid protease</fullName>
    </submittedName>
</protein>
<evidence type="ECO:0000256" key="2">
    <source>
        <dbReference type="SAM" id="SignalP"/>
    </source>
</evidence>
<gene>
    <name evidence="4" type="ORF">T440DRAFT_443611</name>
</gene>
<evidence type="ECO:0000313" key="4">
    <source>
        <dbReference type="EMBL" id="KAF2853807.1"/>
    </source>
</evidence>
<dbReference type="Pfam" id="PF00026">
    <property type="entry name" value="Asp"/>
    <property type="match status" value="1"/>
</dbReference>
<sequence>MLSLAQITAIIAFSSAVIAAPVAEHTTFSMEQLPRSKHIKNGPQQMIQYMRTYGLDVSPELSAAAEKQASKAAPLTARGIKGSVRTFAVDEYTSEYVSPLVIGGKTIHVSLGTAASDVWVFSSLQSKAQRKGHDYYEVNPANIKKGYSFNIGYSGNLTTAKGKVYTEKIKLGSITTTQVIGAAETVNDQMLDDQDSDGMFGLGFSYTNGITPKPQLSFFDTIKPQLEKPLFSVALKHNTTGSFDFGFIDGKKMNGPITYADVVDDGWGAWSIIGEGFSVGSNPKITARKMKIHFDAATSISYTDPDIVSAAYSKIPGAKFDKEQQAYTLPCNAKSVPDITFSIRGSRQVISGERLKYAPIDDDGRVCYGALQNIGGGVDFSLLGINFFVNKYLVHDTNNGKPRLGFARQSGEDCK</sequence>
<dbReference type="PANTHER" id="PTHR47966:SF2">
    <property type="entry name" value="ASPERGILLOPEPSIN-1-RELATED"/>
    <property type="match status" value="1"/>
</dbReference>
<accession>A0A6A7BGH8</accession>
<keyword evidence="5" id="KW-1185">Reference proteome</keyword>
<proteinExistence type="inferred from homology"/>
<evidence type="ECO:0000313" key="5">
    <source>
        <dbReference type="Proteomes" id="UP000799423"/>
    </source>
</evidence>
<name>A0A6A7BGH8_9PLEO</name>
<dbReference type="InterPro" id="IPR033121">
    <property type="entry name" value="PEPTIDASE_A1"/>
</dbReference>
<dbReference type="PROSITE" id="PS51767">
    <property type="entry name" value="PEPTIDASE_A1"/>
    <property type="match status" value="1"/>
</dbReference>